<organism evidence="2 3">
    <name type="scientific">Mycolicibacterium vanbaalenii</name>
    <name type="common">Mycobacterium vanbaalenii</name>
    <dbReference type="NCBI Taxonomy" id="110539"/>
    <lineage>
        <taxon>Bacteria</taxon>
        <taxon>Bacillati</taxon>
        <taxon>Actinomycetota</taxon>
        <taxon>Actinomycetes</taxon>
        <taxon>Mycobacteriales</taxon>
        <taxon>Mycobacteriaceae</taxon>
        <taxon>Mycolicibacterium</taxon>
    </lineage>
</organism>
<evidence type="ECO:0000256" key="1">
    <source>
        <dbReference type="SAM" id="Phobius"/>
    </source>
</evidence>
<protein>
    <submittedName>
        <fullName evidence="2">Uncharacterized protein</fullName>
    </submittedName>
</protein>
<accession>A0A5S9NYX2</accession>
<evidence type="ECO:0000313" key="3">
    <source>
        <dbReference type="Proteomes" id="UP000430146"/>
    </source>
</evidence>
<name>A0A5S9NYX2_MYCVN</name>
<keyword evidence="3" id="KW-1185">Reference proteome</keyword>
<evidence type="ECO:0000313" key="2">
    <source>
        <dbReference type="EMBL" id="CAA0096097.1"/>
    </source>
</evidence>
<gene>
    <name evidence="2" type="ORF">AELLOGFF_02930</name>
</gene>
<keyword evidence="1" id="KW-0812">Transmembrane</keyword>
<sequence length="157" mass="17328">MPDVTLAGVLIGGIPSLIVALVGVGGIVYTQRRADQRQERTSAIERQSRVVDKRRELGAEFLTAVWQLAAQSRDAVPDGADYSDLTQEETADVTRTYSTLRMTLDPKGRETQQAVFDALLAHVGTFKEETWEAIGKAEDALIEVINDESRADIRRGR</sequence>
<dbReference type="RefSeq" id="WP_159229263.1">
    <property type="nucleotide sequence ID" value="NZ_CACSIP010000005.1"/>
</dbReference>
<dbReference type="Proteomes" id="UP000430146">
    <property type="component" value="Unassembled WGS sequence"/>
</dbReference>
<dbReference type="EMBL" id="CACSIP010000005">
    <property type="protein sequence ID" value="CAA0096097.1"/>
    <property type="molecule type" value="Genomic_DNA"/>
</dbReference>
<dbReference type="AlphaFoldDB" id="A0A5S9NYX2"/>
<dbReference type="OrthoDB" id="4626826at2"/>
<feature type="transmembrane region" description="Helical" evidence="1">
    <location>
        <begin position="6"/>
        <end position="30"/>
    </location>
</feature>
<reference evidence="2 3" key="1">
    <citation type="submission" date="2019-11" db="EMBL/GenBank/DDBJ databases">
        <authorList>
            <person name="Holert J."/>
        </authorList>
    </citation>
    <scope>NUCLEOTIDE SEQUENCE [LARGE SCALE GENOMIC DNA]</scope>
    <source>
        <strain evidence="2">BC8_1</strain>
    </source>
</reference>
<keyword evidence="1" id="KW-0472">Membrane</keyword>
<keyword evidence="1" id="KW-1133">Transmembrane helix</keyword>
<proteinExistence type="predicted"/>